<dbReference type="InterPro" id="IPR018200">
    <property type="entry name" value="USP_CS"/>
</dbReference>
<organism evidence="4 5">
    <name type="scientific">Elysia marginata</name>
    <dbReference type="NCBI Taxonomy" id="1093978"/>
    <lineage>
        <taxon>Eukaryota</taxon>
        <taxon>Metazoa</taxon>
        <taxon>Spiralia</taxon>
        <taxon>Lophotrochozoa</taxon>
        <taxon>Mollusca</taxon>
        <taxon>Gastropoda</taxon>
        <taxon>Heterobranchia</taxon>
        <taxon>Euthyneura</taxon>
        <taxon>Panpulmonata</taxon>
        <taxon>Sacoglossa</taxon>
        <taxon>Placobranchoidea</taxon>
        <taxon>Plakobranchidae</taxon>
        <taxon>Elysia</taxon>
    </lineage>
</organism>
<feature type="compositionally biased region" description="Polar residues" evidence="2">
    <location>
        <begin position="926"/>
        <end position="942"/>
    </location>
</feature>
<evidence type="ECO:0000313" key="5">
    <source>
        <dbReference type="Proteomes" id="UP000762676"/>
    </source>
</evidence>
<comment type="caution">
    <text evidence="4">The sequence shown here is derived from an EMBL/GenBank/DDBJ whole genome shotgun (WGS) entry which is preliminary data.</text>
</comment>
<sequence length="1306" mass="142693">MTVEETPLPQVRTGQPQRPRDESFSLTLAKVREVTGASDEVIKEAIRVCTCKDGSFKVEDVVTTIIEADTITASTNLKIRKSEAQDAVDAKAGSPSAGSSAATVAVSNQGSQAGQTKATSATGGWKQASDANDYIDLTRDSQGILGGQISREEQDISRVLEASLAESKGSTKRKRGELWFVDPLNPHERKRSENWPVGLRNVGNTCWFSAVIQSLFHIQKFRNIVLNYKSRPLAENENNHKLRFVCELRQLFGLMVGSHRKYVDPSMAVNILKEASAATALDGQQDVSEFQHKLLDWLEDAFSVTAGPNISTATAPRNPVHQLFQGKYKAEGFNQGKAFSQEVTFGQYPLNVIGFRDIHESLEATTAQGEIETVSGDSSHKSGQEIWFTHLPVVLTFELSRFGFNQQLNRAEKIHQQLSFPPVIYVDRYLECNKTITRQKREEARKLKEELAALQAKLDSSPGGRRAAWSPGRVDEPGTSVDVEMKSPGLNARNSQDVSMTSVGDEQGLDTSLTDLTTTATTTTTNTTTTSALSTPPSPSQPLDTDGQPSFSNPHSPSFSSSRERSNPAALTQSKTPCTAVASLPFSSDPSPASPAPEAKKFKDSSVQVEFEPRLMPITVVTNVSQNPQFPAATALSSASPLPPLSQPTSSSTSAHPSCSTSTTTTVSLTSVDPSPLTPGGSSTLPVPPHPRSCSSEELLVLQACLRRWRQEVEMDVRELQRNISSLENQLDGMYSEDCMKQYPYHLHAVLVHEGQAVSGHYWSFIHDWHDHHHHNSSGGSDRSKTVGAGDGAEGGGEGRWLKFNDITVSESSLAEVQREGVGGFHNASAYCLMYIDRSRLDTDHGNANSSAATSPTSLPEDLQRVVEEDNLLFQQEILQWDEEQRRKTTASLAPPHSSPAHVGSASVAAATSSSAVPPGAGGLKSASTSAAPQAGSASSRLSEVKGHGRGRSLSGDPDVVMTGEQRPGESSIMRPVNSSLAALADAHARLSLQATLTAVTEMHGRGNPSGNLQPRDIFKGAMEREMMRLKGLSRTVASRLPSEDPRLSHIVLYLLTSGADSNTVKVILAEQFALCGLLDSASTVKGLRQEAQESYRAFYTQGGNEGIKHYEFWHKRYSHYRQAVFMFTEGISAYIVKKYQEALPYFNQACLHNSEPGLTSLLHPTDGLNPAWLTYYRRGTLQRVNEQALQSFERDDDLSDSLTIMTKQILPTLAMIGVSQRTEDQDFVEGIRSVWCQFLEKNLTEEKVEKLQEFLSKMFEAGSSGSESLFKVRQSYLDSLSEKYTRTMRRLKETGDLAVLISLSS</sequence>
<feature type="region of interest" description="Disordered" evidence="2">
    <location>
        <begin position="774"/>
        <end position="796"/>
    </location>
</feature>
<feature type="compositionally biased region" description="Polar residues" evidence="2">
    <location>
        <begin position="108"/>
        <end position="122"/>
    </location>
</feature>
<dbReference type="InterPro" id="IPR038765">
    <property type="entry name" value="Papain-like_cys_pep_sf"/>
</dbReference>
<dbReference type="Proteomes" id="UP000762676">
    <property type="component" value="Unassembled WGS sequence"/>
</dbReference>
<feature type="region of interest" description="Disordered" evidence="2">
    <location>
        <begin position="1"/>
        <end position="22"/>
    </location>
</feature>
<dbReference type="GO" id="GO:0005634">
    <property type="term" value="C:nucleus"/>
    <property type="evidence" value="ECO:0007669"/>
    <property type="project" value="TreeGrafter"/>
</dbReference>
<protein>
    <submittedName>
        <fullName evidence="4">Ubiquitin carboxyl-terminal hydrolase 25-like</fullName>
    </submittedName>
</protein>
<gene>
    <name evidence="4" type="ORF">ElyMa_004164300</name>
</gene>
<dbReference type="PROSITE" id="PS50235">
    <property type="entry name" value="USP_3"/>
    <property type="match status" value="1"/>
</dbReference>
<keyword evidence="1" id="KW-0175">Coiled coil</keyword>
<dbReference type="GO" id="GO:0005829">
    <property type="term" value="C:cytosol"/>
    <property type="evidence" value="ECO:0007669"/>
    <property type="project" value="TreeGrafter"/>
</dbReference>
<feature type="compositionally biased region" description="Low complexity" evidence="2">
    <location>
        <begin position="647"/>
        <end position="675"/>
    </location>
</feature>
<dbReference type="PROSITE" id="PS00972">
    <property type="entry name" value="USP_1"/>
    <property type="match status" value="1"/>
</dbReference>
<feature type="compositionally biased region" description="Polar residues" evidence="2">
    <location>
        <begin position="492"/>
        <end position="504"/>
    </location>
</feature>
<feature type="region of interest" description="Disordered" evidence="2">
    <location>
        <begin position="90"/>
        <end position="125"/>
    </location>
</feature>
<feature type="coiled-coil region" evidence="1">
    <location>
        <begin position="710"/>
        <end position="737"/>
    </location>
</feature>
<dbReference type="EMBL" id="BMAT01008446">
    <property type="protein sequence ID" value="GFR85092.1"/>
    <property type="molecule type" value="Genomic_DNA"/>
</dbReference>
<keyword evidence="4" id="KW-0378">Hydrolase</keyword>
<feature type="region of interest" description="Disordered" evidence="2">
    <location>
        <begin position="635"/>
        <end position="691"/>
    </location>
</feature>
<dbReference type="SUPFAM" id="SSF54001">
    <property type="entry name" value="Cysteine proteinases"/>
    <property type="match status" value="1"/>
</dbReference>
<dbReference type="InterPro" id="IPR001394">
    <property type="entry name" value="Peptidase_C19_UCH"/>
</dbReference>
<dbReference type="Gene3D" id="3.90.70.10">
    <property type="entry name" value="Cysteine proteinases"/>
    <property type="match status" value="2"/>
</dbReference>
<feature type="compositionally biased region" description="Low complexity" evidence="2">
    <location>
        <begin position="894"/>
        <end position="919"/>
    </location>
</feature>
<dbReference type="PANTHER" id="PTHR24006">
    <property type="entry name" value="UBIQUITIN CARBOXYL-TERMINAL HYDROLASE"/>
    <property type="match status" value="1"/>
</dbReference>
<dbReference type="GO" id="GO:0016579">
    <property type="term" value="P:protein deubiquitination"/>
    <property type="evidence" value="ECO:0007669"/>
    <property type="project" value="InterPro"/>
</dbReference>
<dbReference type="CDD" id="cd20485">
    <property type="entry name" value="USP25_USP28_C-like"/>
    <property type="match status" value="1"/>
</dbReference>
<name>A0AAV4GHA8_9GAST</name>
<dbReference type="InterPro" id="IPR028889">
    <property type="entry name" value="USP"/>
</dbReference>
<accession>A0AAV4GHA8</accession>
<feature type="domain" description="USP" evidence="3">
    <location>
        <begin position="197"/>
        <end position="838"/>
    </location>
</feature>
<dbReference type="PANTHER" id="PTHR24006:SF944">
    <property type="entry name" value="UBIQUITIN CARBOXYL-TERMINAL HYDROLASE"/>
    <property type="match status" value="1"/>
</dbReference>
<proteinExistence type="predicted"/>
<feature type="region of interest" description="Disordered" evidence="2">
    <location>
        <begin position="456"/>
        <end position="605"/>
    </location>
</feature>
<keyword evidence="5" id="KW-1185">Reference proteome</keyword>
<evidence type="ECO:0000313" key="4">
    <source>
        <dbReference type="EMBL" id="GFR85092.1"/>
    </source>
</evidence>
<feature type="compositionally biased region" description="Low complexity" evidence="2">
    <location>
        <begin position="509"/>
        <end position="561"/>
    </location>
</feature>
<feature type="compositionally biased region" description="Low complexity" evidence="2">
    <location>
        <begin position="582"/>
        <end position="591"/>
    </location>
</feature>
<dbReference type="GO" id="GO:0004843">
    <property type="term" value="F:cysteine-type deubiquitinase activity"/>
    <property type="evidence" value="ECO:0007669"/>
    <property type="project" value="InterPro"/>
</dbReference>
<dbReference type="InterPro" id="IPR050164">
    <property type="entry name" value="Peptidase_C19"/>
</dbReference>
<dbReference type="PROSITE" id="PS00973">
    <property type="entry name" value="USP_2"/>
    <property type="match status" value="1"/>
</dbReference>
<dbReference type="Pfam" id="PF00443">
    <property type="entry name" value="UCH"/>
    <property type="match status" value="1"/>
</dbReference>
<evidence type="ECO:0000259" key="3">
    <source>
        <dbReference type="PROSITE" id="PS50235"/>
    </source>
</evidence>
<evidence type="ECO:0000256" key="2">
    <source>
        <dbReference type="SAM" id="MobiDB-lite"/>
    </source>
</evidence>
<evidence type="ECO:0000256" key="1">
    <source>
        <dbReference type="SAM" id="Coils"/>
    </source>
</evidence>
<feature type="region of interest" description="Disordered" evidence="2">
    <location>
        <begin position="885"/>
        <end position="973"/>
    </location>
</feature>
<reference evidence="4 5" key="1">
    <citation type="journal article" date="2021" name="Elife">
        <title>Chloroplast acquisition without the gene transfer in kleptoplastic sea slugs, Plakobranchus ocellatus.</title>
        <authorList>
            <person name="Maeda T."/>
            <person name="Takahashi S."/>
            <person name="Yoshida T."/>
            <person name="Shimamura S."/>
            <person name="Takaki Y."/>
            <person name="Nagai Y."/>
            <person name="Toyoda A."/>
            <person name="Suzuki Y."/>
            <person name="Arimoto A."/>
            <person name="Ishii H."/>
            <person name="Satoh N."/>
            <person name="Nishiyama T."/>
            <person name="Hasebe M."/>
            <person name="Maruyama T."/>
            <person name="Minagawa J."/>
            <person name="Obokata J."/>
            <person name="Shigenobu S."/>
        </authorList>
    </citation>
    <scope>NUCLEOTIDE SEQUENCE [LARGE SCALE GENOMIC DNA]</scope>
</reference>
<feature type="compositionally biased region" description="Low complexity" evidence="2">
    <location>
        <begin position="92"/>
        <end position="107"/>
    </location>
</feature>